<dbReference type="STRING" id="685588.A0A067T8D0"/>
<evidence type="ECO:0000256" key="1">
    <source>
        <dbReference type="SAM" id="MobiDB-lite"/>
    </source>
</evidence>
<gene>
    <name evidence="2" type="ORF">GALMADRAFT_223608</name>
</gene>
<dbReference type="AlphaFoldDB" id="A0A067T8D0"/>
<evidence type="ECO:0000313" key="2">
    <source>
        <dbReference type="EMBL" id="KDR79386.1"/>
    </source>
</evidence>
<reference evidence="3" key="1">
    <citation type="journal article" date="2014" name="Proc. Natl. Acad. Sci. U.S.A.">
        <title>Extensive sampling of basidiomycete genomes demonstrates inadequacy of the white-rot/brown-rot paradigm for wood decay fungi.</title>
        <authorList>
            <person name="Riley R."/>
            <person name="Salamov A.A."/>
            <person name="Brown D.W."/>
            <person name="Nagy L.G."/>
            <person name="Floudas D."/>
            <person name="Held B.W."/>
            <person name="Levasseur A."/>
            <person name="Lombard V."/>
            <person name="Morin E."/>
            <person name="Otillar R."/>
            <person name="Lindquist E.A."/>
            <person name="Sun H."/>
            <person name="LaButti K.M."/>
            <person name="Schmutz J."/>
            <person name="Jabbour D."/>
            <person name="Luo H."/>
            <person name="Baker S.E."/>
            <person name="Pisabarro A.G."/>
            <person name="Walton J.D."/>
            <person name="Blanchette R.A."/>
            <person name="Henrissat B."/>
            <person name="Martin F."/>
            <person name="Cullen D."/>
            <person name="Hibbett D.S."/>
            <person name="Grigoriev I.V."/>
        </authorList>
    </citation>
    <scope>NUCLEOTIDE SEQUENCE [LARGE SCALE GENOMIC DNA]</scope>
    <source>
        <strain evidence="3">CBS 339.88</strain>
    </source>
</reference>
<sequence>MIQTSESPQGLPSRVPVTPMRRLLSKLEFTARPILALGKRNRELSYGPSTEGLCLLATAAETTLAGLPETTLPSKSLEPDLSNAQNKMTLRACLAIQQHDQPLDAIVVTTLPSYPFCCHEDLLTMPRDQLVEVATLFNSHLPHTTQIDLSESATDAHIRHCIESLVGIVPQTPGAPKAVKSRRIAPQHHRSLLPPSSPLAMRLSRRRGLSHISSPSGLLERLEEEDEGDFFTDLRVPKRRKVSESATAPIRFSYERDNMDVDFASSRSSSFSASFDVSFSPVNTWSSDLDMAASSPLQNRGPTSFTFDAGPSSLKQDGGFLGSRSRSRLNSSRGTASKDTRAPQICLPMDMLHMNSVSPVRRCVERRIRKDIS</sequence>
<accession>A0A067T8D0</accession>
<dbReference type="EMBL" id="KL142373">
    <property type="protein sequence ID" value="KDR79386.1"/>
    <property type="molecule type" value="Genomic_DNA"/>
</dbReference>
<dbReference type="HOGENOM" id="CLU_741956_0_0_1"/>
<feature type="compositionally biased region" description="Low complexity" evidence="1">
    <location>
        <begin position="322"/>
        <end position="334"/>
    </location>
</feature>
<feature type="region of interest" description="Disordered" evidence="1">
    <location>
        <begin position="302"/>
        <end position="342"/>
    </location>
</feature>
<protein>
    <submittedName>
        <fullName evidence="2">Uncharacterized protein</fullName>
    </submittedName>
</protein>
<dbReference type="OrthoDB" id="3061698at2759"/>
<proteinExistence type="predicted"/>
<dbReference type="Proteomes" id="UP000027222">
    <property type="component" value="Unassembled WGS sequence"/>
</dbReference>
<evidence type="ECO:0000313" key="3">
    <source>
        <dbReference type="Proteomes" id="UP000027222"/>
    </source>
</evidence>
<keyword evidence="3" id="KW-1185">Reference proteome</keyword>
<name>A0A067T8D0_GALM3</name>
<organism evidence="2 3">
    <name type="scientific">Galerina marginata (strain CBS 339.88)</name>
    <dbReference type="NCBI Taxonomy" id="685588"/>
    <lineage>
        <taxon>Eukaryota</taxon>
        <taxon>Fungi</taxon>
        <taxon>Dikarya</taxon>
        <taxon>Basidiomycota</taxon>
        <taxon>Agaricomycotina</taxon>
        <taxon>Agaricomycetes</taxon>
        <taxon>Agaricomycetidae</taxon>
        <taxon>Agaricales</taxon>
        <taxon>Agaricineae</taxon>
        <taxon>Strophariaceae</taxon>
        <taxon>Galerina</taxon>
    </lineage>
</organism>